<dbReference type="Proteomes" id="UP000828390">
    <property type="component" value="Unassembled WGS sequence"/>
</dbReference>
<reference evidence="1" key="2">
    <citation type="submission" date="2020-11" db="EMBL/GenBank/DDBJ databases">
        <authorList>
            <person name="McCartney M.A."/>
            <person name="Auch B."/>
            <person name="Kono T."/>
            <person name="Mallez S."/>
            <person name="Becker A."/>
            <person name="Gohl D.M."/>
            <person name="Silverstein K.A.T."/>
            <person name="Koren S."/>
            <person name="Bechman K.B."/>
            <person name="Herman A."/>
            <person name="Abrahante J.E."/>
            <person name="Garbe J."/>
        </authorList>
    </citation>
    <scope>NUCLEOTIDE SEQUENCE</scope>
    <source>
        <strain evidence="1">Duluth1</strain>
        <tissue evidence="1">Whole animal</tissue>
    </source>
</reference>
<accession>A0A9D4HLL0</accession>
<protein>
    <submittedName>
        <fullName evidence="1">Uncharacterized protein</fullName>
    </submittedName>
</protein>
<keyword evidence="2" id="KW-1185">Reference proteome</keyword>
<sequence>MCRLLYSHQFADSLTNNGSRFNQFYDVFQFINGAVRLSKWKLLVCQSARRPVL</sequence>
<organism evidence="1 2">
    <name type="scientific">Dreissena polymorpha</name>
    <name type="common">Zebra mussel</name>
    <name type="synonym">Mytilus polymorpha</name>
    <dbReference type="NCBI Taxonomy" id="45954"/>
    <lineage>
        <taxon>Eukaryota</taxon>
        <taxon>Metazoa</taxon>
        <taxon>Spiralia</taxon>
        <taxon>Lophotrochozoa</taxon>
        <taxon>Mollusca</taxon>
        <taxon>Bivalvia</taxon>
        <taxon>Autobranchia</taxon>
        <taxon>Heteroconchia</taxon>
        <taxon>Euheterodonta</taxon>
        <taxon>Imparidentia</taxon>
        <taxon>Neoheterodontei</taxon>
        <taxon>Myida</taxon>
        <taxon>Dreissenoidea</taxon>
        <taxon>Dreissenidae</taxon>
        <taxon>Dreissena</taxon>
    </lineage>
</organism>
<dbReference type="EMBL" id="JAIWYP010000012">
    <property type="protein sequence ID" value="KAH3724917.1"/>
    <property type="molecule type" value="Genomic_DNA"/>
</dbReference>
<evidence type="ECO:0000313" key="2">
    <source>
        <dbReference type="Proteomes" id="UP000828390"/>
    </source>
</evidence>
<evidence type="ECO:0000313" key="1">
    <source>
        <dbReference type="EMBL" id="KAH3724917.1"/>
    </source>
</evidence>
<proteinExistence type="predicted"/>
<dbReference type="AlphaFoldDB" id="A0A9D4HLL0"/>
<gene>
    <name evidence="1" type="ORF">DPMN_050744</name>
</gene>
<name>A0A9D4HLL0_DREPO</name>
<reference evidence="1" key="1">
    <citation type="journal article" date="2019" name="bioRxiv">
        <title>The Genome of the Zebra Mussel, Dreissena polymorpha: A Resource for Invasive Species Research.</title>
        <authorList>
            <person name="McCartney M.A."/>
            <person name="Auch B."/>
            <person name="Kono T."/>
            <person name="Mallez S."/>
            <person name="Zhang Y."/>
            <person name="Obille A."/>
            <person name="Becker A."/>
            <person name="Abrahante J.E."/>
            <person name="Garbe J."/>
            <person name="Badalamenti J.P."/>
            <person name="Herman A."/>
            <person name="Mangelson H."/>
            <person name="Liachko I."/>
            <person name="Sullivan S."/>
            <person name="Sone E.D."/>
            <person name="Koren S."/>
            <person name="Silverstein K.A.T."/>
            <person name="Beckman K.B."/>
            <person name="Gohl D.M."/>
        </authorList>
    </citation>
    <scope>NUCLEOTIDE SEQUENCE</scope>
    <source>
        <strain evidence="1">Duluth1</strain>
        <tissue evidence="1">Whole animal</tissue>
    </source>
</reference>
<comment type="caution">
    <text evidence="1">The sequence shown here is derived from an EMBL/GenBank/DDBJ whole genome shotgun (WGS) entry which is preliminary data.</text>
</comment>